<dbReference type="EMBL" id="BMAO01026780">
    <property type="protein sequence ID" value="GFR12428.1"/>
    <property type="molecule type" value="Genomic_DNA"/>
</dbReference>
<keyword evidence="6" id="KW-0328">Glycosyltransferase</keyword>
<proteinExistence type="predicted"/>
<accession>A0A8X6J6K9</accession>
<dbReference type="InterPro" id="IPR013717">
    <property type="entry name" value="PIG-P"/>
</dbReference>
<reference evidence="6" key="1">
    <citation type="submission" date="2020-07" db="EMBL/GenBank/DDBJ databases">
        <title>Multicomponent nature underlies the extraordinary mechanical properties of spider dragline silk.</title>
        <authorList>
            <person name="Kono N."/>
            <person name="Nakamura H."/>
            <person name="Mori M."/>
            <person name="Yoshida Y."/>
            <person name="Ohtoshi R."/>
            <person name="Malay A.D."/>
            <person name="Moran D.A.P."/>
            <person name="Tomita M."/>
            <person name="Numata K."/>
            <person name="Arakawa K."/>
        </authorList>
    </citation>
    <scope>NUCLEOTIDE SEQUENCE</scope>
</reference>
<dbReference type="AlphaFoldDB" id="A0A8X6J6K9"/>
<keyword evidence="4" id="KW-0472">Membrane</keyword>
<comment type="subcellular location">
    <subcellularLocation>
        <location evidence="1">Membrane</location>
        <topology evidence="1">Multi-pass membrane protein</topology>
    </subcellularLocation>
</comment>
<keyword evidence="3" id="KW-1133">Transmembrane helix</keyword>
<comment type="caution">
    <text evidence="6">The sequence shown here is derived from an EMBL/GenBank/DDBJ whole genome shotgun (WGS) entry which is preliminary data.</text>
</comment>
<evidence type="ECO:0000313" key="7">
    <source>
        <dbReference type="Proteomes" id="UP000887116"/>
    </source>
</evidence>
<gene>
    <name evidence="6" type="primary">PIGP</name>
    <name evidence="6" type="ORF">TNCT_549191</name>
</gene>
<keyword evidence="2" id="KW-0812">Transmembrane</keyword>
<dbReference type="PANTHER" id="PTHR46346:SF1">
    <property type="entry name" value="PHOSPHATIDYLINOSITOL N-ACETYLGLUCOSAMINYLTRANSFERASE SUBUNIT P"/>
    <property type="match status" value="1"/>
</dbReference>
<keyword evidence="7" id="KW-1185">Reference proteome</keyword>
<dbReference type="GO" id="GO:0006506">
    <property type="term" value="P:GPI anchor biosynthetic process"/>
    <property type="evidence" value="ECO:0007669"/>
    <property type="project" value="TreeGrafter"/>
</dbReference>
<name>A0A8X6J6K9_TRICU</name>
<evidence type="ECO:0000256" key="3">
    <source>
        <dbReference type="ARBA" id="ARBA00022989"/>
    </source>
</evidence>
<dbReference type="GO" id="GO:0016020">
    <property type="term" value="C:membrane"/>
    <property type="evidence" value="ECO:0007669"/>
    <property type="project" value="UniProtKB-SubCell"/>
</dbReference>
<dbReference type="OrthoDB" id="690928at2759"/>
<dbReference type="Pfam" id="PF08510">
    <property type="entry name" value="PIG-P"/>
    <property type="match status" value="1"/>
</dbReference>
<dbReference type="GO" id="GO:0005783">
    <property type="term" value="C:endoplasmic reticulum"/>
    <property type="evidence" value="ECO:0007669"/>
    <property type="project" value="TreeGrafter"/>
</dbReference>
<dbReference type="InterPro" id="IPR052263">
    <property type="entry name" value="GPI_Anchor_Biosynth"/>
</dbReference>
<protein>
    <submittedName>
        <fullName evidence="6">Phosphatidylinositol N-acetylglucosaminyltransferase subunit P</fullName>
    </submittedName>
</protein>
<evidence type="ECO:0000256" key="1">
    <source>
        <dbReference type="ARBA" id="ARBA00004141"/>
    </source>
</evidence>
<dbReference type="GO" id="GO:0016757">
    <property type="term" value="F:glycosyltransferase activity"/>
    <property type="evidence" value="ECO:0007669"/>
    <property type="project" value="UniProtKB-KW"/>
</dbReference>
<feature type="domain" description="PIG-P" evidence="5">
    <location>
        <begin position="37"/>
        <end position="91"/>
    </location>
</feature>
<evidence type="ECO:0000313" key="6">
    <source>
        <dbReference type="EMBL" id="GFR12428.1"/>
    </source>
</evidence>
<keyword evidence="6" id="KW-0808">Transferase</keyword>
<evidence type="ECO:0000256" key="4">
    <source>
        <dbReference type="ARBA" id="ARBA00023136"/>
    </source>
</evidence>
<evidence type="ECO:0000259" key="5">
    <source>
        <dbReference type="Pfam" id="PF08510"/>
    </source>
</evidence>
<dbReference type="Proteomes" id="UP000887116">
    <property type="component" value="Unassembled WGS sequence"/>
</dbReference>
<dbReference type="PANTHER" id="PTHR46346">
    <property type="entry name" value="PHOSPHATIDYLINOSITOL N-ACETYLGLUCOSAMINYLTRANSFERASE SUBUNIT P"/>
    <property type="match status" value="1"/>
</dbReference>
<organism evidence="6 7">
    <name type="scientific">Trichonephila clavata</name>
    <name type="common">Joro spider</name>
    <name type="synonym">Nephila clavata</name>
    <dbReference type="NCBI Taxonomy" id="2740835"/>
    <lineage>
        <taxon>Eukaryota</taxon>
        <taxon>Metazoa</taxon>
        <taxon>Ecdysozoa</taxon>
        <taxon>Arthropoda</taxon>
        <taxon>Chelicerata</taxon>
        <taxon>Arachnida</taxon>
        <taxon>Araneae</taxon>
        <taxon>Araneomorphae</taxon>
        <taxon>Entelegynae</taxon>
        <taxon>Araneoidea</taxon>
        <taxon>Nephilidae</taxon>
        <taxon>Trichonephila</taxon>
    </lineage>
</organism>
<evidence type="ECO:0000256" key="2">
    <source>
        <dbReference type="ARBA" id="ARBA00022692"/>
    </source>
</evidence>
<sequence length="99" mass="11204">MGLHSNTLVTCIRPHLLASKVLGSCNSSLHLLLHFDLCFAFISWYKLMMTPDLSSIQTITDEHARTPKPAIRGSIPPICDIPISEVCHKLYLKRKFKNE</sequence>